<dbReference type="InterPro" id="IPR050832">
    <property type="entry name" value="Bact_Acetyltransf"/>
</dbReference>
<feature type="domain" description="N-acetyltransferase" evidence="3">
    <location>
        <begin position="115"/>
        <end position="256"/>
    </location>
</feature>
<dbReference type="PANTHER" id="PTHR43877">
    <property type="entry name" value="AMINOALKYLPHOSPHONATE N-ACETYLTRANSFERASE-RELATED-RELATED"/>
    <property type="match status" value="1"/>
</dbReference>
<sequence length="256" mass="28573">MRLSAVHTLNSARIAGIHSLVSDCRQAEGLSLSFPYTDADLYVLLQENGQILSAAAFTDMGDVFECSAFTHPSARRRGCFSRLLKAAVPRLPEGTELLFYTSAACRDAQKTLAALGARKAPDEYFMELFLDNFQSKPSPDFSPNLPWHKPFHPELKEEAGILTYQAFCGSVHIAVYPDWYYLFGLEIQESFRGLGLGQALLFFVLSDLKDKNPLPLRLQVSGDNLPALSLYEKTGFRITETLSCHLYQPSVLIKLQ</sequence>
<dbReference type="Gene3D" id="3.40.630.30">
    <property type="match status" value="2"/>
</dbReference>
<comment type="caution">
    <text evidence="4">The sequence shown here is derived from an EMBL/GenBank/DDBJ whole genome shotgun (WGS) entry which is preliminary data.</text>
</comment>
<dbReference type="PROSITE" id="PS51186">
    <property type="entry name" value="GNAT"/>
    <property type="match status" value="1"/>
</dbReference>
<dbReference type="CDD" id="cd04301">
    <property type="entry name" value="NAT_SF"/>
    <property type="match status" value="1"/>
</dbReference>
<dbReference type="InterPro" id="IPR000182">
    <property type="entry name" value="GNAT_dom"/>
</dbReference>
<gene>
    <name evidence="4" type="ORF">IAB28_04235</name>
</gene>
<evidence type="ECO:0000256" key="2">
    <source>
        <dbReference type="ARBA" id="ARBA00023315"/>
    </source>
</evidence>
<reference evidence="4" key="1">
    <citation type="submission" date="2020-10" db="EMBL/GenBank/DDBJ databases">
        <authorList>
            <person name="Gilroy R."/>
        </authorList>
    </citation>
    <scope>NUCLEOTIDE SEQUENCE</scope>
    <source>
        <strain evidence="4">CHK180-2868</strain>
    </source>
</reference>
<dbReference type="GO" id="GO:0016747">
    <property type="term" value="F:acyltransferase activity, transferring groups other than amino-acyl groups"/>
    <property type="evidence" value="ECO:0007669"/>
    <property type="project" value="InterPro"/>
</dbReference>
<accession>A0A9D1A315</accession>
<protein>
    <submittedName>
        <fullName evidence="4">GNAT family N-acetyltransferase</fullName>
    </submittedName>
</protein>
<dbReference type="Proteomes" id="UP000824250">
    <property type="component" value="Unassembled WGS sequence"/>
</dbReference>
<dbReference type="SUPFAM" id="SSF55729">
    <property type="entry name" value="Acyl-CoA N-acyltransferases (Nat)"/>
    <property type="match status" value="1"/>
</dbReference>
<keyword evidence="2" id="KW-0012">Acyltransferase</keyword>
<dbReference type="EMBL" id="DVGC01000024">
    <property type="protein sequence ID" value="HIR05157.1"/>
    <property type="molecule type" value="Genomic_DNA"/>
</dbReference>
<reference evidence="4" key="2">
    <citation type="journal article" date="2021" name="PeerJ">
        <title>Extensive microbial diversity within the chicken gut microbiome revealed by metagenomics and culture.</title>
        <authorList>
            <person name="Gilroy R."/>
            <person name="Ravi A."/>
            <person name="Getino M."/>
            <person name="Pursley I."/>
            <person name="Horton D.L."/>
            <person name="Alikhan N.F."/>
            <person name="Baker D."/>
            <person name="Gharbi K."/>
            <person name="Hall N."/>
            <person name="Watson M."/>
            <person name="Adriaenssens E.M."/>
            <person name="Foster-Nyarko E."/>
            <person name="Jarju S."/>
            <person name="Secka A."/>
            <person name="Antonio M."/>
            <person name="Oren A."/>
            <person name="Chaudhuri R.R."/>
            <person name="La Ragione R."/>
            <person name="Hildebrand F."/>
            <person name="Pallen M.J."/>
        </authorList>
    </citation>
    <scope>NUCLEOTIDE SEQUENCE</scope>
    <source>
        <strain evidence="4">CHK180-2868</strain>
    </source>
</reference>
<evidence type="ECO:0000313" key="5">
    <source>
        <dbReference type="Proteomes" id="UP000824250"/>
    </source>
</evidence>
<evidence type="ECO:0000259" key="3">
    <source>
        <dbReference type="PROSITE" id="PS51186"/>
    </source>
</evidence>
<organism evidence="4 5">
    <name type="scientific">Candidatus Copromonas faecavium</name>
    <name type="common">nom. illeg.</name>
    <dbReference type="NCBI Taxonomy" id="2840740"/>
    <lineage>
        <taxon>Bacteria</taxon>
        <taxon>Bacillati</taxon>
        <taxon>Bacillota</taxon>
        <taxon>Clostridia</taxon>
        <taxon>Lachnospirales</taxon>
        <taxon>Lachnospiraceae</taxon>
        <taxon>Candidatus Copromonas (nom. illeg.)</taxon>
    </lineage>
</organism>
<dbReference type="InterPro" id="IPR016181">
    <property type="entry name" value="Acyl_CoA_acyltransferase"/>
</dbReference>
<evidence type="ECO:0000313" key="4">
    <source>
        <dbReference type="EMBL" id="HIR05157.1"/>
    </source>
</evidence>
<keyword evidence="1" id="KW-0808">Transferase</keyword>
<name>A0A9D1A315_9FIRM</name>
<evidence type="ECO:0000256" key="1">
    <source>
        <dbReference type="ARBA" id="ARBA00022679"/>
    </source>
</evidence>
<dbReference type="Pfam" id="PF00583">
    <property type="entry name" value="Acetyltransf_1"/>
    <property type="match status" value="1"/>
</dbReference>
<proteinExistence type="predicted"/>
<dbReference type="AlphaFoldDB" id="A0A9D1A315"/>